<dbReference type="InterPro" id="IPR018198">
    <property type="entry name" value="ATP_PRibTrfase_CS"/>
</dbReference>
<evidence type="ECO:0000256" key="11">
    <source>
        <dbReference type="ARBA" id="ARBA00022679"/>
    </source>
</evidence>
<dbReference type="EC" id="2.4.2.17" evidence="6 16"/>
<evidence type="ECO:0000256" key="3">
    <source>
        <dbReference type="ARBA" id="ARBA00004667"/>
    </source>
</evidence>
<keyword evidence="8 16" id="KW-0963">Cytoplasm</keyword>
<comment type="subunit">
    <text evidence="5 16">Heteromultimer composed of HisG and HisZ subunits.</text>
</comment>
<evidence type="ECO:0000256" key="7">
    <source>
        <dbReference type="ARBA" id="ARBA00020998"/>
    </source>
</evidence>
<keyword evidence="13 16" id="KW-0067">ATP-binding</keyword>
<keyword evidence="11 16" id="KW-0808">Transferase</keyword>
<name>A0A9X2EL78_9GAMM</name>
<reference evidence="18" key="1">
    <citation type="journal article" date="2022" name="Arch. Microbiol.">
        <title>Microbulbifer okhotskensis sp. nov., isolated from a deep bottom sediment of the Okhotsk Sea.</title>
        <authorList>
            <person name="Romanenko L."/>
            <person name="Kurilenko V."/>
            <person name="Otstavnykh N."/>
            <person name="Velansky P."/>
            <person name="Isaeva M."/>
            <person name="Mikhailov V."/>
        </authorList>
    </citation>
    <scope>NUCLEOTIDE SEQUENCE</scope>
    <source>
        <strain evidence="18">OS29</strain>
    </source>
</reference>
<evidence type="ECO:0000256" key="9">
    <source>
        <dbReference type="ARBA" id="ARBA00022605"/>
    </source>
</evidence>
<dbReference type="Pfam" id="PF01634">
    <property type="entry name" value="HisG"/>
    <property type="match status" value="1"/>
</dbReference>
<evidence type="ECO:0000259" key="17">
    <source>
        <dbReference type="Pfam" id="PF01634"/>
    </source>
</evidence>
<feature type="domain" description="ATP phosphoribosyltransferase catalytic" evidence="17">
    <location>
        <begin position="55"/>
        <end position="204"/>
    </location>
</feature>
<keyword evidence="19" id="KW-1185">Reference proteome</keyword>
<evidence type="ECO:0000256" key="8">
    <source>
        <dbReference type="ARBA" id="ARBA00022490"/>
    </source>
</evidence>
<organism evidence="18 19">
    <name type="scientific">Microbulbifer okhotskensis</name>
    <dbReference type="NCBI Taxonomy" id="2926617"/>
    <lineage>
        <taxon>Bacteria</taxon>
        <taxon>Pseudomonadati</taxon>
        <taxon>Pseudomonadota</taxon>
        <taxon>Gammaproteobacteria</taxon>
        <taxon>Cellvibrionales</taxon>
        <taxon>Microbulbiferaceae</taxon>
        <taxon>Microbulbifer</taxon>
    </lineage>
</organism>
<dbReference type="GO" id="GO:0003879">
    <property type="term" value="F:ATP phosphoribosyltransferase activity"/>
    <property type="evidence" value="ECO:0007669"/>
    <property type="project" value="UniProtKB-UniRule"/>
</dbReference>
<dbReference type="GO" id="GO:0005524">
    <property type="term" value="F:ATP binding"/>
    <property type="evidence" value="ECO:0007669"/>
    <property type="project" value="UniProtKB-KW"/>
</dbReference>
<protein>
    <recommendedName>
        <fullName evidence="7 16">ATP phosphoribosyltransferase</fullName>
        <shortName evidence="16">ATP-PRT</shortName>
        <shortName evidence="16">ATP-PRTase</shortName>
        <ecNumber evidence="6 16">2.4.2.17</ecNumber>
    </recommendedName>
</protein>
<evidence type="ECO:0000313" key="19">
    <source>
        <dbReference type="Proteomes" id="UP001139028"/>
    </source>
</evidence>
<comment type="subcellular location">
    <subcellularLocation>
        <location evidence="2 16">Cytoplasm</location>
    </subcellularLocation>
</comment>
<dbReference type="RefSeq" id="WP_252465160.1">
    <property type="nucleotide sequence ID" value="NZ_JALBWM010000013.1"/>
</dbReference>
<dbReference type="NCBIfam" id="TIGR00070">
    <property type="entry name" value="hisG"/>
    <property type="match status" value="1"/>
</dbReference>
<evidence type="ECO:0000256" key="12">
    <source>
        <dbReference type="ARBA" id="ARBA00022741"/>
    </source>
</evidence>
<evidence type="ECO:0000256" key="15">
    <source>
        <dbReference type="ARBA" id="ARBA00024861"/>
    </source>
</evidence>
<dbReference type="GO" id="GO:0000105">
    <property type="term" value="P:L-histidine biosynthetic process"/>
    <property type="evidence" value="ECO:0007669"/>
    <property type="project" value="UniProtKB-UniRule"/>
</dbReference>
<dbReference type="Gene3D" id="3.40.190.10">
    <property type="entry name" value="Periplasmic binding protein-like II"/>
    <property type="match status" value="2"/>
</dbReference>
<evidence type="ECO:0000313" key="18">
    <source>
        <dbReference type="EMBL" id="MCO1333716.1"/>
    </source>
</evidence>
<dbReference type="CDD" id="cd13595">
    <property type="entry name" value="PBP2_HisGs"/>
    <property type="match status" value="1"/>
</dbReference>
<dbReference type="GO" id="GO:0005737">
    <property type="term" value="C:cytoplasm"/>
    <property type="evidence" value="ECO:0007669"/>
    <property type="project" value="UniProtKB-SubCell"/>
</dbReference>
<proteinExistence type="inferred from homology"/>
<dbReference type="PANTHER" id="PTHR21403">
    <property type="entry name" value="ATP PHOSPHORIBOSYLTRANSFERASE ATP-PRTASE"/>
    <property type="match status" value="1"/>
</dbReference>
<evidence type="ECO:0000256" key="1">
    <source>
        <dbReference type="ARBA" id="ARBA00000915"/>
    </source>
</evidence>
<evidence type="ECO:0000256" key="13">
    <source>
        <dbReference type="ARBA" id="ARBA00022840"/>
    </source>
</evidence>
<dbReference type="AlphaFoldDB" id="A0A9X2EL78"/>
<comment type="catalytic activity">
    <reaction evidence="1 16">
        <text>1-(5-phospho-beta-D-ribosyl)-ATP + diphosphate = 5-phospho-alpha-D-ribose 1-diphosphate + ATP</text>
        <dbReference type="Rhea" id="RHEA:18473"/>
        <dbReference type="ChEBI" id="CHEBI:30616"/>
        <dbReference type="ChEBI" id="CHEBI:33019"/>
        <dbReference type="ChEBI" id="CHEBI:58017"/>
        <dbReference type="ChEBI" id="CHEBI:73183"/>
        <dbReference type="EC" id="2.4.2.17"/>
    </reaction>
</comment>
<dbReference type="HAMAP" id="MF_01018">
    <property type="entry name" value="HisG_Short"/>
    <property type="match status" value="1"/>
</dbReference>
<keyword evidence="14 16" id="KW-0368">Histidine biosynthesis</keyword>
<evidence type="ECO:0000256" key="6">
    <source>
        <dbReference type="ARBA" id="ARBA00011946"/>
    </source>
</evidence>
<evidence type="ECO:0000256" key="16">
    <source>
        <dbReference type="HAMAP-Rule" id="MF_01018"/>
    </source>
</evidence>
<comment type="similarity">
    <text evidence="4 16">Belongs to the ATP phosphoribosyltransferase family. Short subfamily.</text>
</comment>
<evidence type="ECO:0000256" key="14">
    <source>
        <dbReference type="ARBA" id="ARBA00023102"/>
    </source>
</evidence>
<dbReference type="EMBL" id="JALBWM010000013">
    <property type="protein sequence ID" value="MCO1333716.1"/>
    <property type="molecule type" value="Genomic_DNA"/>
</dbReference>
<dbReference type="InterPro" id="IPR001348">
    <property type="entry name" value="ATP_PRibTrfase_HisG"/>
</dbReference>
<evidence type="ECO:0000256" key="2">
    <source>
        <dbReference type="ARBA" id="ARBA00004496"/>
    </source>
</evidence>
<keyword evidence="10 16" id="KW-0328">Glycosyltransferase</keyword>
<dbReference type="PANTHER" id="PTHR21403:SF8">
    <property type="entry name" value="ATP PHOSPHORIBOSYLTRANSFERASE"/>
    <property type="match status" value="1"/>
</dbReference>
<evidence type="ECO:0000256" key="4">
    <source>
        <dbReference type="ARBA" id="ARBA00009489"/>
    </source>
</evidence>
<comment type="domain">
    <text evidence="16">Lacks the C-terminal regulatory region which is replaced by HisZ.</text>
</comment>
<dbReference type="SUPFAM" id="SSF53850">
    <property type="entry name" value="Periplasmic binding protein-like II"/>
    <property type="match status" value="1"/>
</dbReference>
<comment type="function">
    <text evidence="15 16">Catalyzes the condensation of ATP and 5-phosphoribose 1-diphosphate to form N'-(5'-phosphoribosyl)-ATP (PR-ATP). Has a crucial role in the pathway because the rate of histidine biosynthesis seems to be controlled primarily by regulation of HisG enzymatic activity.</text>
</comment>
<sequence length="215" mass="23213">MTVQITIALTKGRILQETLPLLKAAGLEPAEDLSKSRKLIFPTNCEGVSLLLLRGVDVPTYVQHGAADIGVAGKDTLLEHSSNGIYEPLDLDIARCRLMTAGIKGGEPPRGRMKVATKFVQSAKKHYASIGRQVDIIKLYGAMELAPLMNLADEIVDIVDSGNTLKANGLEARETIAQISTRLIVNKAAMKMKYAPIHDLIEKLAVAVAQTKQTS</sequence>
<dbReference type="PROSITE" id="PS01316">
    <property type="entry name" value="ATP_P_PHORIBOSYLTR"/>
    <property type="match status" value="1"/>
</dbReference>
<accession>A0A9X2EL78</accession>
<evidence type="ECO:0000256" key="5">
    <source>
        <dbReference type="ARBA" id="ARBA00011496"/>
    </source>
</evidence>
<comment type="caution">
    <text evidence="18">The sequence shown here is derived from an EMBL/GenBank/DDBJ whole genome shotgun (WGS) entry which is preliminary data.</text>
</comment>
<keyword evidence="12 16" id="KW-0547">Nucleotide-binding</keyword>
<dbReference type="InterPro" id="IPR024893">
    <property type="entry name" value="ATP_PRibTrfase_HisG_short"/>
</dbReference>
<evidence type="ECO:0000256" key="10">
    <source>
        <dbReference type="ARBA" id="ARBA00022676"/>
    </source>
</evidence>
<gene>
    <name evidence="16 18" type="primary">hisG</name>
    <name evidence="18" type="ORF">MO867_05105</name>
</gene>
<dbReference type="Proteomes" id="UP001139028">
    <property type="component" value="Unassembled WGS sequence"/>
</dbReference>
<dbReference type="FunFam" id="3.40.190.10:FF:000011">
    <property type="entry name" value="ATP phosphoribosyltransferase"/>
    <property type="match status" value="1"/>
</dbReference>
<dbReference type="InterPro" id="IPR013820">
    <property type="entry name" value="ATP_PRibTrfase_cat"/>
</dbReference>
<comment type="pathway">
    <text evidence="3 16">Amino-acid biosynthesis; L-histidine biosynthesis; L-histidine from 5-phospho-alpha-D-ribose 1-diphosphate: step 1/9.</text>
</comment>
<keyword evidence="9 16" id="KW-0028">Amino-acid biosynthesis</keyword>